<evidence type="ECO:0000313" key="1">
    <source>
        <dbReference type="EMBL" id="MBR9728548.1"/>
    </source>
</evidence>
<accession>A0ABS5I3E3</accession>
<sequence>MAQLINAIPNDAEINAMTQPKNPQAAEELQHRKCVKKRLDEYLEAQQLKRAMGDDDFWA</sequence>
<name>A0ABS5I3E3_9GAMM</name>
<protein>
    <submittedName>
        <fullName evidence="1">Uncharacterized protein</fullName>
    </submittedName>
</protein>
<dbReference type="RefSeq" id="WP_153664131.1">
    <property type="nucleotide sequence ID" value="NZ_JAAIKR010000010.1"/>
</dbReference>
<reference evidence="1 2" key="1">
    <citation type="submission" date="2020-02" db="EMBL/GenBank/DDBJ databases">
        <title>Shewanella WXL01 sp. nov., a marine bacterium isolated from green algae in Luhuitou Fringing Reef (Northern South China Sea).</title>
        <authorList>
            <person name="Wang X."/>
        </authorList>
    </citation>
    <scope>NUCLEOTIDE SEQUENCE [LARGE SCALE GENOMIC DNA]</scope>
    <source>
        <strain evidence="1 2">MCCC 1A01895</strain>
    </source>
</reference>
<comment type="caution">
    <text evidence="1">The sequence shown here is derived from an EMBL/GenBank/DDBJ whole genome shotgun (WGS) entry which is preliminary data.</text>
</comment>
<keyword evidence="2" id="KW-1185">Reference proteome</keyword>
<dbReference type="InterPro" id="IPR058059">
    <property type="entry name" value="PA3496-like"/>
</dbReference>
<dbReference type="Proteomes" id="UP000811844">
    <property type="component" value="Unassembled WGS sequence"/>
</dbReference>
<organism evidence="1 2">
    <name type="scientific">Shewanella intestini</name>
    <dbReference type="NCBI Taxonomy" id="2017544"/>
    <lineage>
        <taxon>Bacteria</taxon>
        <taxon>Pseudomonadati</taxon>
        <taxon>Pseudomonadota</taxon>
        <taxon>Gammaproteobacteria</taxon>
        <taxon>Alteromonadales</taxon>
        <taxon>Shewanellaceae</taxon>
        <taxon>Shewanella</taxon>
    </lineage>
</organism>
<dbReference type="NCBIfam" id="NF046101">
    <property type="entry name" value="PA3496_fam"/>
    <property type="match status" value="1"/>
</dbReference>
<gene>
    <name evidence="1" type="ORF">G3R48_11230</name>
</gene>
<proteinExistence type="predicted"/>
<evidence type="ECO:0000313" key="2">
    <source>
        <dbReference type="Proteomes" id="UP000811844"/>
    </source>
</evidence>
<dbReference type="EMBL" id="JAAIKR010000010">
    <property type="protein sequence ID" value="MBR9728548.1"/>
    <property type="molecule type" value="Genomic_DNA"/>
</dbReference>